<gene>
    <name evidence="12" type="ORF">K470DRAFT_299935</name>
</gene>
<dbReference type="GO" id="GO:0006843">
    <property type="term" value="P:mitochondrial citrate transmembrane transport"/>
    <property type="evidence" value="ECO:0007669"/>
    <property type="project" value="TreeGrafter"/>
</dbReference>
<dbReference type="PROSITE" id="PS50920">
    <property type="entry name" value="SOLCAR"/>
    <property type="match status" value="3"/>
</dbReference>
<dbReference type="InterPro" id="IPR002067">
    <property type="entry name" value="MCP"/>
</dbReference>
<dbReference type="InterPro" id="IPR018108">
    <property type="entry name" value="MCP_transmembrane"/>
</dbReference>
<evidence type="ECO:0000256" key="5">
    <source>
        <dbReference type="ARBA" id="ARBA00022737"/>
    </source>
</evidence>
<keyword evidence="5" id="KW-0677">Repeat</keyword>
<dbReference type="InterPro" id="IPR023395">
    <property type="entry name" value="MCP_dom_sf"/>
</dbReference>
<dbReference type="Proteomes" id="UP000799421">
    <property type="component" value="Unassembled WGS sequence"/>
</dbReference>
<dbReference type="PANTHER" id="PTHR45788">
    <property type="entry name" value="SUCCINATE/FUMARATE MITOCHONDRIAL TRANSPORTER-RELATED"/>
    <property type="match status" value="1"/>
</dbReference>
<keyword evidence="9 10" id="KW-0472">Membrane</keyword>
<dbReference type="Gene3D" id="1.50.40.10">
    <property type="entry name" value="Mitochondrial carrier domain"/>
    <property type="match status" value="1"/>
</dbReference>
<protein>
    <submittedName>
        <fullName evidence="12">Tricarboxylate transport protein-like protein</fullName>
    </submittedName>
</protein>
<dbReference type="PRINTS" id="PR00926">
    <property type="entry name" value="MITOCARRIER"/>
</dbReference>
<keyword evidence="4 10" id="KW-0812">Transmembrane</keyword>
<dbReference type="GO" id="GO:0005743">
    <property type="term" value="C:mitochondrial inner membrane"/>
    <property type="evidence" value="ECO:0007669"/>
    <property type="project" value="UniProtKB-SubCell"/>
</dbReference>
<dbReference type="OrthoDB" id="44467at2759"/>
<reference evidence="12" key="1">
    <citation type="journal article" date="2020" name="Stud. Mycol.">
        <title>101 Dothideomycetes genomes: a test case for predicting lifestyles and emergence of pathogens.</title>
        <authorList>
            <person name="Haridas S."/>
            <person name="Albert R."/>
            <person name="Binder M."/>
            <person name="Bloem J."/>
            <person name="Labutti K."/>
            <person name="Salamov A."/>
            <person name="Andreopoulos B."/>
            <person name="Baker S."/>
            <person name="Barry K."/>
            <person name="Bills G."/>
            <person name="Bluhm B."/>
            <person name="Cannon C."/>
            <person name="Castanera R."/>
            <person name="Culley D."/>
            <person name="Daum C."/>
            <person name="Ezra D."/>
            <person name="Gonzalez J."/>
            <person name="Henrissat B."/>
            <person name="Kuo A."/>
            <person name="Liang C."/>
            <person name="Lipzen A."/>
            <person name="Lutzoni F."/>
            <person name="Magnuson J."/>
            <person name="Mondo S."/>
            <person name="Nolan M."/>
            <person name="Ohm R."/>
            <person name="Pangilinan J."/>
            <person name="Park H.-J."/>
            <person name="Ramirez L."/>
            <person name="Alfaro M."/>
            <person name="Sun H."/>
            <person name="Tritt A."/>
            <person name="Yoshinaga Y."/>
            <person name="Zwiers L.-H."/>
            <person name="Turgeon B."/>
            <person name="Goodwin S."/>
            <person name="Spatafora J."/>
            <person name="Crous P."/>
            <person name="Grigoriev I."/>
        </authorList>
    </citation>
    <scope>NUCLEOTIDE SEQUENCE</scope>
    <source>
        <strain evidence="12">CBS 480.64</strain>
    </source>
</reference>
<dbReference type="Pfam" id="PF00153">
    <property type="entry name" value="Mito_carr"/>
    <property type="match status" value="3"/>
</dbReference>
<dbReference type="EMBL" id="MU005985">
    <property type="protein sequence ID" value="KAF2860098.1"/>
    <property type="molecule type" value="Genomic_DNA"/>
</dbReference>
<evidence type="ECO:0000256" key="9">
    <source>
        <dbReference type="ARBA" id="ARBA00023136"/>
    </source>
</evidence>
<proteinExistence type="inferred from homology"/>
<evidence type="ECO:0000256" key="7">
    <source>
        <dbReference type="ARBA" id="ARBA00022989"/>
    </source>
</evidence>
<dbReference type="AlphaFoldDB" id="A0A6A7C023"/>
<evidence type="ECO:0000256" key="10">
    <source>
        <dbReference type="PROSITE-ProRule" id="PRU00282"/>
    </source>
</evidence>
<evidence type="ECO:0000256" key="11">
    <source>
        <dbReference type="RuleBase" id="RU000488"/>
    </source>
</evidence>
<evidence type="ECO:0000256" key="4">
    <source>
        <dbReference type="ARBA" id="ARBA00022692"/>
    </source>
</evidence>
<feature type="repeat" description="Solcar" evidence="10">
    <location>
        <begin position="203"/>
        <end position="285"/>
    </location>
</feature>
<evidence type="ECO:0000256" key="1">
    <source>
        <dbReference type="ARBA" id="ARBA00004448"/>
    </source>
</evidence>
<accession>A0A6A7C023</accession>
<feature type="repeat" description="Solcar" evidence="10">
    <location>
        <begin position="8"/>
        <end position="96"/>
    </location>
</feature>
<comment type="similarity">
    <text evidence="2 11">Belongs to the mitochondrial carrier (TC 2.A.29) family.</text>
</comment>
<keyword evidence="8" id="KW-0496">Mitochondrion</keyword>
<evidence type="ECO:0000313" key="12">
    <source>
        <dbReference type="EMBL" id="KAF2860098.1"/>
    </source>
</evidence>
<keyword evidence="13" id="KW-1185">Reference proteome</keyword>
<feature type="repeat" description="Solcar" evidence="10">
    <location>
        <begin position="105"/>
        <end position="193"/>
    </location>
</feature>
<comment type="subcellular location">
    <subcellularLocation>
        <location evidence="1">Mitochondrion inner membrane</location>
        <topology evidence="1">Multi-pass membrane protein</topology>
    </subcellularLocation>
</comment>
<keyword evidence="7" id="KW-1133">Transmembrane helix</keyword>
<evidence type="ECO:0000313" key="13">
    <source>
        <dbReference type="Proteomes" id="UP000799421"/>
    </source>
</evidence>
<keyword evidence="6" id="KW-0999">Mitochondrion inner membrane</keyword>
<dbReference type="SUPFAM" id="SSF103506">
    <property type="entry name" value="Mitochondrial carrier"/>
    <property type="match status" value="1"/>
</dbReference>
<sequence length="292" mass="31431">MSSSKKDLPWTTSLLAGGSAGAFEAFCTYPFEFAKTRVQLRTEKGSPTPKNPLRVIAQVYRAEGLAALYRGCSTLVVGSVGKDGVRFLTFDAIKNRFKNRETNSLSPLGNLGAGMVSGVLASFTFVTPTERIKTALIDDARGEKRFRGAWHCVRTVYGESGVRGLYNGLEGTTMKQAGATAVRMGSYNILKDLERAKGGEPEDGILKSFGNGAIAGTVTTLTTQPFDTVKTRCQSARGETALSAIRGVLVDYGIRGFWKGTTMRLGRTVVSGGILFMGYEWAVKILDPVLGR</sequence>
<dbReference type="PANTHER" id="PTHR45788:SF3">
    <property type="entry name" value="TRICARBOXYLATE TRANSPORT PROTEIN"/>
    <property type="match status" value="1"/>
</dbReference>
<name>A0A6A7C023_9PEZI</name>
<dbReference type="GO" id="GO:0071913">
    <property type="term" value="F:citrate secondary active transmembrane transporter activity"/>
    <property type="evidence" value="ECO:0007669"/>
    <property type="project" value="TreeGrafter"/>
</dbReference>
<evidence type="ECO:0000256" key="6">
    <source>
        <dbReference type="ARBA" id="ARBA00022792"/>
    </source>
</evidence>
<evidence type="ECO:0000256" key="3">
    <source>
        <dbReference type="ARBA" id="ARBA00022448"/>
    </source>
</evidence>
<evidence type="ECO:0000256" key="2">
    <source>
        <dbReference type="ARBA" id="ARBA00006375"/>
    </source>
</evidence>
<organism evidence="12 13">
    <name type="scientific">Piedraia hortae CBS 480.64</name>
    <dbReference type="NCBI Taxonomy" id="1314780"/>
    <lineage>
        <taxon>Eukaryota</taxon>
        <taxon>Fungi</taxon>
        <taxon>Dikarya</taxon>
        <taxon>Ascomycota</taxon>
        <taxon>Pezizomycotina</taxon>
        <taxon>Dothideomycetes</taxon>
        <taxon>Dothideomycetidae</taxon>
        <taxon>Capnodiales</taxon>
        <taxon>Piedraiaceae</taxon>
        <taxon>Piedraia</taxon>
    </lineage>
</organism>
<keyword evidence="3 11" id="KW-0813">Transport</keyword>
<evidence type="ECO:0000256" key="8">
    <source>
        <dbReference type="ARBA" id="ARBA00023128"/>
    </source>
</evidence>
<dbReference type="InterPro" id="IPR049563">
    <property type="entry name" value="TXTP-like"/>
</dbReference>